<name>A0AAJ2HHV6_9MICO</name>
<reference evidence="2 3" key="1">
    <citation type="submission" date="2021-06" db="EMBL/GenBank/DDBJ databases">
        <title>Genome-based taxonomic framework of Microbacterium strains isolated from marine environment, the description of four new species and reclassification of four preexisting species.</title>
        <authorList>
            <person name="Lee S.D."/>
            <person name="Kim S.-M."/>
            <person name="Byeon Y.-S."/>
            <person name="Yang H.L."/>
            <person name="Kim I.S."/>
        </authorList>
    </citation>
    <scope>NUCLEOTIDE SEQUENCE [LARGE SCALE GENOMIC DNA]</scope>
    <source>
        <strain evidence="2 3">KACC 20514</strain>
    </source>
</reference>
<feature type="transmembrane region" description="Helical" evidence="1">
    <location>
        <begin position="184"/>
        <end position="207"/>
    </location>
</feature>
<dbReference type="Proteomes" id="UP001183582">
    <property type="component" value="Unassembled WGS sequence"/>
</dbReference>
<keyword evidence="1" id="KW-0812">Transmembrane</keyword>
<feature type="transmembrane region" description="Helical" evidence="1">
    <location>
        <begin position="111"/>
        <end position="130"/>
    </location>
</feature>
<dbReference type="EMBL" id="JAHWXH010000001">
    <property type="protein sequence ID" value="MDS0245084.1"/>
    <property type="molecule type" value="Genomic_DNA"/>
</dbReference>
<gene>
    <name evidence="2" type="ORF">KZC50_05590</name>
</gene>
<accession>A0AAJ2HHV6</accession>
<keyword evidence="1" id="KW-0472">Membrane</keyword>
<dbReference type="AlphaFoldDB" id="A0AAJ2HHV6"/>
<dbReference type="RefSeq" id="WP_310890934.1">
    <property type="nucleotide sequence ID" value="NZ_BAAAGR010000001.1"/>
</dbReference>
<organism evidence="2 3">
    <name type="scientific">Microbacterium aurantiacum</name>
    <dbReference type="NCBI Taxonomy" id="162393"/>
    <lineage>
        <taxon>Bacteria</taxon>
        <taxon>Bacillati</taxon>
        <taxon>Actinomycetota</taxon>
        <taxon>Actinomycetes</taxon>
        <taxon>Micrococcales</taxon>
        <taxon>Microbacteriaceae</taxon>
        <taxon>Microbacterium</taxon>
    </lineage>
</organism>
<dbReference type="GeneID" id="301457683"/>
<feature type="transmembrane region" description="Helical" evidence="1">
    <location>
        <begin position="43"/>
        <end position="66"/>
    </location>
</feature>
<feature type="transmembrane region" description="Helical" evidence="1">
    <location>
        <begin position="86"/>
        <end position="104"/>
    </location>
</feature>
<feature type="transmembrane region" description="Helical" evidence="1">
    <location>
        <begin position="150"/>
        <end position="172"/>
    </location>
</feature>
<proteinExistence type="predicted"/>
<evidence type="ECO:0000256" key="1">
    <source>
        <dbReference type="SAM" id="Phobius"/>
    </source>
</evidence>
<protein>
    <submittedName>
        <fullName evidence="2">Uncharacterized protein</fullName>
    </submittedName>
</protein>
<evidence type="ECO:0000313" key="3">
    <source>
        <dbReference type="Proteomes" id="UP001183582"/>
    </source>
</evidence>
<evidence type="ECO:0000313" key="2">
    <source>
        <dbReference type="EMBL" id="MDS0245084.1"/>
    </source>
</evidence>
<feature type="transmembrane region" description="Helical" evidence="1">
    <location>
        <begin position="227"/>
        <end position="243"/>
    </location>
</feature>
<comment type="caution">
    <text evidence="2">The sequence shown here is derived from an EMBL/GenBank/DDBJ whole genome shotgun (WGS) entry which is preliminary data.</text>
</comment>
<keyword evidence="1" id="KW-1133">Transmembrane helix</keyword>
<sequence length="260" mass="27843">MNSFSRVLDAPPAVRPEAPLPTRRIRWTGEIRAILATLRLPPALGLAAMLLLVDIALIVAHLVRAYTGNPEAPAFDLGLDRGYAEFLQYAKCVWAILLLGVLFARTRAAVLVVWATVFAYLAVDDAFQVHERVGGAVRSRVAGEPESAQHLGELGFFLFVGMLVVGVVLTLHRRTPQYARSVSTILLGLLAALAFCGVVFDALGALFLQGTAWSTPLTVLEDGGETLVMTAVIVLLFAVALCERPTTQADAERIVAGPSA</sequence>